<evidence type="ECO:0000256" key="7">
    <source>
        <dbReference type="ARBA" id="ARBA00022741"/>
    </source>
</evidence>
<dbReference type="AlphaFoldDB" id="A0A1Y5S6E2"/>
<dbReference type="CDD" id="cd00075">
    <property type="entry name" value="HATPase"/>
    <property type="match status" value="1"/>
</dbReference>
<dbReference type="Pfam" id="PF00512">
    <property type="entry name" value="HisKA"/>
    <property type="match status" value="1"/>
</dbReference>
<dbReference type="InterPro" id="IPR005467">
    <property type="entry name" value="His_kinase_dom"/>
</dbReference>
<accession>A0A1Y5S6E2</accession>
<organism evidence="12 13">
    <name type="scientific">Pacificibacter marinus</name>
    <dbReference type="NCBI Taxonomy" id="658057"/>
    <lineage>
        <taxon>Bacteria</taxon>
        <taxon>Pseudomonadati</taxon>
        <taxon>Pseudomonadota</taxon>
        <taxon>Alphaproteobacteria</taxon>
        <taxon>Rhodobacterales</taxon>
        <taxon>Roseobacteraceae</taxon>
        <taxon>Pacificibacter</taxon>
    </lineage>
</organism>
<keyword evidence="10" id="KW-1133">Transmembrane helix</keyword>
<evidence type="ECO:0000256" key="8">
    <source>
        <dbReference type="ARBA" id="ARBA00022777"/>
    </source>
</evidence>
<protein>
    <recommendedName>
        <fullName evidence="3">histidine kinase</fullName>
        <ecNumber evidence="3">2.7.13.3</ecNumber>
    </recommendedName>
</protein>
<keyword evidence="6 12" id="KW-0808">Transferase</keyword>
<comment type="subcellular location">
    <subcellularLocation>
        <location evidence="2">Cell membrane</location>
        <topology evidence="2">Multi-pass membrane protein</topology>
    </subcellularLocation>
</comment>
<evidence type="ECO:0000313" key="13">
    <source>
        <dbReference type="Proteomes" id="UP000193307"/>
    </source>
</evidence>
<proteinExistence type="predicted"/>
<gene>
    <name evidence="12" type="primary">glnL_1</name>
    <name evidence="12" type="ORF">PAM7971_01400</name>
</gene>
<dbReference type="STRING" id="658057.SAMN04488032_106153"/>
<dbReference type="InterPro" id="IPR050980">
    <property type="entry name" value="2C_sensor_his_kinase"/>
</dbReference>
<dbReference type="PANTHER" id="PTHR44936:SF10">
    <property type="entry name" value="SENSOR PROTEIN RSTB"/>
    <property type="match status" value="1"/>
</dbReference>
<keyword evidence="5" id="KW-0597">Phosphoprotein</keyword>
<dbReference type="EC" id="2.7.13.3" evidence="3"/>
<keyword evidence="10" id="KW-0472">Membrane</keyword>
<feature type="domain" description="Histidine kinase" evidence="11">
    <location>
        <begin position="253"/>
        <end position="463"/>
    </location>
</feature>
<keyword evidence="4" id="KW-1003">Cell membrane</keyword>
<dbReference type="GO" id="GO:0005886">
    <property type="term" value="C:plasma membrane"/>
    <property type="evidence" value="ECO:0007669"/>
    <property type="project" value="UniProtKB-SubCell"/>
</dbReference>
<dbReference type="SMART" id="SM00387">
    <property type="entry name" value="HATPase_c"/>
    <property type="match status" value="1"/>
</dbReference>
<keyword evidence="10" id="KW-0812">Transmembrane</keyword>
<evidence type="ECO:0000256" key="6">
    <source>
        <dbReference type="ARBA" id="ARBA00022679"/>
    </source>
</evidence>
<dbReference type="InterPro" id="IPR003594">
    <property type="entry name" value="HATPase_dom"/>
</dbReference>
<evidence type="ECO:0000256" key="4">
    <source>
        <dbReference type="ARBA" id="ARBA00022475"/>
    </source>
</evidence>
<feature type="transmembrane region" description="Helical" evidence="10">
    <location>
        <begin position="14"/>
        <end position="35"/>
    </location>
</feature>
<evidence type="ECO:0000259" key="11">
    <source>
        <dbReference type="PROSITE" id="PS50109"/>
    </source>
</evidence>
<dbReference type="PROSITE" id="PS50109">
    <property type="entry name" value="HIS_KIN"/>
    <property type="match status" value="1"/>
</dbReference>
<comment type="catalytic activity">
    <reaction evidence="1">
        <text>ATP + protein L-histidine = ADP + protein N-phospho-L-histidine.</text>
        <dbReference type="EC" id="2.7.13.3"/>
    </reaction>
</comment>
<name>A0A1Y5S6E2_9RHOB</name>
<dbReference type="PANTHER" id="PTHR44936">
    <property type="entry name" value="SENSOR PROTEIN CREC"/>
    <property type="match status" value="1"/>
</dbReference>
<dbReference type="SUPFAM" id="SSF55874">
    <property type="entry name" value="ATPase domain of HSP90 chaperone/DNA topoisomerase II/histidine kinase"/>
    <property type="match status" value="1"/>
</dbReference>
<evidence type="ECO:0000256" key="2">
    <source>
        <dbReference type="ARBA" id="ARBA00004651"/>
    </source>
</evidence>
<keyword evidence="9" id="KW-0067">ATP-binding</keyword>
<keyword evidence="13" id="KW-1185">Reference proteome</keyword>
<dbReference type="InterPro" id="IPR036097">
    <property type="entry name" value="HisK_dim/P_sf"/>
</dbReference>
<dbReference type="Proteomes" id="UP000193307">
    <property type="component" value="Unassembled WGS sequence"/>
</dbReference>
<evidence type="ECO:0000256" key="5">
    <source>
        <dbReference type="ARBA" id="ARBA00022553"/>
    </source>
</evidence>
<dbReference type="GO" id="GO:0005524">
    <property type="term" value="F:ATP binding"/>
    <property type="evidence" value="ECO:0007669"/>
    <property type="project" value="UniProtKB-KW"/>
</dbReference>
<dbReference type="InterPro" id="IPR004358">
    <property type="entry name" value="Sig_transdc_His_kin-like_C"/>
</dbReference>
<dbReference type="RefSeq" id="WP_085848276.1">
    <property type="nucleotide sequence ID" value="NZ_FNZV01000006.1"/>
</dbReference>
<dbReference type="PRINTS" id="PR00344">
    <property type="entry name" value="BCTRLSENSOR"/>
</dbReference>
<evidence type="ECO:0000256" key="1">
    <source>
        <dbReference type="ARBA" id="ARBA00000085"/>
    </source>
</evidence>
<reference evidence="12 13" key="1">
    <citation type="submission" date="2017-03" db="EMBL/GenBank/DDBJ databases">
        <authorList>
            <person name="Afonso C.L."/>
            <person name="Miller P.J."/>
            <person name="Scott M.A."/>
            <person name="Spackman E."/>
            <person name="Goraichik I."/>
            <person name="Dimitrov K.M."/>
            <person name="Suarez D.L."/>
            <person name="Swayne D.E."/>
        </authorList>
    </citation>
    <scope>NUCLEOTIDE SEQUENCE [LARGE SCALE GENOMIC DNA]</scope>
    <source>
        <strain evidence="12 13">CECT 7971</strain>
    </source>
</reference>
<dbReference type="SMART" id="SM00388">
    <property type="entry name" value="HisKA"/>
    <property type="match status" value="1"/>
</dbReference>
<dbReference type="Gene3D" id="3.30.565.10">
    <property type="entry name" value="Histidine kinase-like ATPase, C-terminal domain"/>
    <property type="match status" value="1"/>
</dbReference>
<dbReference type="Pfam" id="PF02518">
    <property type="entry name" value="HATPase_c"/>
    <property type="match status" value="1"/>
</dbReference>
<dbReference type="Gene3D" id="1.10.287.130">
    <property type="match status" value="1"/>
</dbReference>
<dbReference type="OrthoDB" id="9784218at2"/>
<dbReference type="SUPFAM" id="SSF47384">
    <property type="entry name" value="Homodimeric domain of signal transducing histidine kinase"/>
    <property type="match status" value="1"/>
</dbReference>
<evidence type="ECO:0000256" key="10">
    <source>
        <dbReference type="SAM" id="Phobius"/>
    </source>
</evidence>
<dbReference type="InterPro" id="IPR036890">
    <property type="entry name" value="HATPase_C_sf"/>
</dbReference>
<keyword evidence="8" id="KW-0418">Kinase</keyword>
<dbReference type="InterPro" id="IPR003661">
    <property type="entry name" value="HisK_dim/P_dom"/>
</dbReference>
<evidence type="ECO:0000256" key="3">
    <source>
        <dbReference type="ARBA" id="ARBA00012438"/>
    </source>
</evidence>
<dbReference type="EMBL" id="FWFW01000003">
    <property type="protein sequence ID" value="SLN33563.1"/>
    <property type="molecule type" value="Genomic_DNA"/>
</dbReference>
<evidence type="ECO:0000256" key="9">
    <source>
        <dbReference type="ARBA" id="ARBA00022840"/>
    </source>
</evidence>
<evidence type="ECO:0000313" key="12">
    <source>
        <dbReference type="EMBL" id="SLN33563.1"/>
    </source>
</evidence>
<keyword evidence="7" id="KW-0547">Nucleotide-binding</keyword>
<dbReference type="GO" id="GO:0000155">
    <property type="term" value="F:phosphorelay sensor kinase activity"/>
    <property type="evidence" value="ECO:0007669"/>
    <property type="project" value="InterPro"/>
</dbReference>
<feature type="transmembrane region" description="Helical" evidence="10">
    <location>
        <begin position="163"/>
        <end position="186"/>
    </location>
</feature>
<sequence>MKLPRFLNTLTGRFLMLTVIFVMAAEVMIFVPSIARFREDFLLSRLERAQIASLALLANETIDMGLEDELLANAGVYNVVLRRNEIRQLVLSSPIPAQIFATYDLRDASAWELIQDAITVMLDPKDQVIRVIGDPVKQAGLLIEVTLSTQPLRMAMIDYGMRILMLSAVISFLTAALLFFAVRALIVKPIKRVVGAMTSYAQAPEDARRIIEPSAHVLELREAEIALCDMQTELTGALRQKERLAQLGGAVAKVSHDLRNILTTAQLFSDRLEASQDPAVMRSAPKLVNSIHRAVNLCESTLAFGKAEEPAPALKGVRIAELVAEVIESERLAVMDFDLSFAEDVPATMVLRADDEQLYRVISNLVRNARQAIMATGNPGEIAVSSVDEADEWIIHISDTGPGLPAKAREHLFQPFHGGARKGGFGLGLAIASELIRGHGGRLVLELSDKTGTRFAIHLPKGFSDVHAGDQISKSA</sequence>